<dbReference type="FunFam" id="1.10.420.10:FF:000001">
    <property type="entry name" value="Peroxidase"/>
    <property type="match status" value="1"/>
</dbReference>
<feature type="binding site" evidence="14">
    <location>
        <position position="240"/>
    </location>
    <ligand>
        <name>Ca(2+)</name>
        <dbReference type="ChEBI" id="CHEBI:29108"/>
        <label>2</label>
    </ligand>
</feature>
<dbReference type="PROSITE" id="PS50873">
    <property type="entry name" value="PEROXIDASE_4"/>
    <property type="match status" value="1"/>
</dbReference>
<evidence type="ECO:0000256" key="7">
    <source>
        <dbReference type="ARBA" id="ARBA00023002"/>
    </source>
</evidence>
<comment type="catalytic activity">
    <reaction evidence="1 17">
        <text>2 a phenolic donor + H2O2 = 2 a phenolic radical donor + 2 H2O</text>
        <dbReference type="Rhea" id="RHEA:56136"/>
        <dbReference type="ChEBI" id="CHEBI:15377"/>
        <dbReference type="ChEBI" id="CHEBI:16240"/>
        <dbReference type="ChEBI" id="CHEBI:139520"/>
        <dbReference type="ChEBI" id="CHEBI:139521"/>
        <dbReference type="EC" id="1.11.1.7"/>
    </reaction>
</comment>
<dbReference type="EMBL" id="BQKI01000076">
    <property type="protein sequence ID" value="GJN23724.1"/>
    <property type="molecule type" value="Genomic_DNA"/>
</dbReference>
<dbReference type="PROSITE" id="PS00436">
    <property type="entry name" value="PEROXIDASE_2"/>
    <property type="match status" value="1"/>
</dbReference>
<dbReference type="GO" id="GO:0046872">
    <property type="term" value="F:metal ion binding"/>
    <property type="evidence" value="ECO:0007669"/>
    <property type="project" value="UniProtKB-UniRule"/>
</dbReference>
<evidence type="ECO:0000256" key="5">
    <source>
        <dbReference type="ARBA" id="ARBA00022723"/>
    </source>
</evidence>
<feature type="binding site" evidence="14">
    <location>
        <position position="97"/>
    </location>
    <ligand>
        <name>Ca(2+)</name>
        <dbReference type="ChEBI" id="CHEBI:29108"/>
        <label>1</label>
    </ligand>
</feature>
<comment type="cofactor">
    <cofactor evidence="14 17">
        <name>heme b</name>
        <dbReference type="ChEBI" id="CHEBI:60344"/>
    </cofactor>
    <text evidence="14 17">Binds 1 heme b (iron(II)-protoporphyrin IX) group per subunit.</text>
</comment>
<name>A0AAV5EKH0_ELECO</name>
<dbReference type="PRINTS" id="PR00461">
    <property type="entry name" value="PLPEROXIDASE"/>
</dbReference>
<proteinExistence type="inferred from homology"/>
<evidence type="ECO:0000256" key="14">
    <source>
        <dbReference type="PIRSR" id="PIRSR600823-3"/>
    </source>
</evidence>
<reference evidence="19" key="1">
    <citation type="journal article" date="2018" name="DNA Res.">
        <title>Multiple hybrid de novo genome assembly of finger millet, an orphan allotetraploid crop.</title>
        <authorList>
            <person name="Hatakeyama M."/>
            <person name="Aluri S."/>
            <person name="Balachadran M.T."/>
            <person name="Sivarajan S.R."/>
            <person name="Patrignani A."/>
            <person name="Gruter S."/>
            <person name="Poveda L."/>
            <person name="Shimizu-Inatsugi R."/>
            <person name="Baeten J."/>
            <person name="Francoijs K.J."/>
            <person name="Nataraja K.N."/>
            <person name="Reddy Y.A.N."/>
            <person name="Phadnis S."/>
            <person name="Ravikumar R.L."/>
            <person name="Schlapbach R."/>
            <person name="Sreeman S.M."/>
            <person name="Shimizu K.K."/>
        </authorList>
    </citation>
    <scope>NUCLEOTIDE SEQUENCE</scope>
</reference>
<evidence type="ECO:0000256" key="1">
    <source>
        <dbReference type="ARBA" id="ARBA00000189"/>
    </source>
</evidence>
<evidence type="ECO:0000256" key="12">
    <source>
        <dbReference type="PIRSR" id="PIRSR600823-1"/>
    </source>
</evidence>
<dbReference type="InterPro" id="IPR010255">
    <property type="entry name" value="Haem_peroxidase_sf"/>
</dbReference>
<feature type="signal peptide" evidence="17">
    <location>
        <begin position="1"/>
        <end position="29"/>
    </location>
</feature>
<keyword evidence="10" id="KW-0873">Pyrrolidone carboxylic acid</keyword>
<dbReference type="GO" id="GO:0042744">
    <property type="term" value="P:hydrogen peroxide catabolic process"/>
    <property type="evidence" value="ECO:0007669"/>
    <property type="project" value="UniProtKB-KW"/>
</dbReference>
<comment type="caution">
    <text evidence="19">The sequence shown here is derived from an EMBL/GenBank/DDBJ whole genome shotgun (WGS) entry which is preliminary data.</text>
</comment>
<dbReference type="GO" id="GO:0006979">
    <property type="term" value="P:response to oxidative stress"/>
    <property type="evidence" value="ECO:0007669"/>
    <property type="project" value="UniProtKB-UniRule"/>
</dbReference>
<comment type="similarity">
    <text evidence="17">Belongs to the peroxidase family. Classical plant (class III) peroxidase subfamily.</text>
</comment>
<keyword evidence="8 14" id="KW-0408">Iron</keyword>
<dbReference type="Pfam" id="PF00141">
    <property type="entry name" value="peroxidase"/>
    <property type="match status" value="1"/>
</dbReference>
<feature type="binding site" evidence="14">
    <location>
        <position position="237"/>
    </location>
    <ligand>
        <name>Ca(2+)</name>
        <dbReference type="ChEBI" id="CHEBI:29108"/>
        <label>2</label>
    </ligand>
</feature>
<evidence type="ECO:0000256" key="10">
    <source>
        <dbReference type="ARBA" id="ARBA00023283"/>
    </source>
</evidence>
<dbReference type="SUPFAM" id="SSF48113">
    <property type="entry name" value="Heme-dependent peroxidases"/>
    <property type="match status" value="1"/>
</dbReference>
<evidence type="ECO:0000256" key="4">
    <source>
        <dbReference type="ARBA" id="ARBA00022617"/>
    </source>
</evidence>
<feature type="binding site" evidence="14">
    <location>
        <position position="110"/>
    </location>
    <ligand>
        <name>Ca(2+)</name>
        <dbReference type="ChEBI" id="CHEBI:29108"/>
        <label>1</label>
    </ligand>
</feature>
<evidence type="ECO:0000256" key="8">
    <source>
        <dbReference type="ARBA" id="ARBA00023004"/>
    </source>
</evidence>
<dbReference type="Gene3D" id="1.10.520.10">
    <property type="match status" value="2"/>
</dbReference>
<accession>A0AAV5EKH0</accession>
<reference evidence="19" key="2">
    <citation type="submission" date="2021-12" db="EMBL/GenBank/DDBJ databases">
        <title>Resequencing data analysis of finger millet.</title>
        <authorList>
            <person name="Hatakeyama M."/>
            <person name="Aluri S."/>
            <person name="Balachadran M.T."/>
            <person name="Sivarajan S.R."/>
            <person name="Poveda L."/>
            <person name="Shimizu-Inatsugi R."/>
            <person name="Schlapbach R."/>
            <person name="Sreeman S.M."/>
            <person name="Shimizu K.K."/>
        </authorList>
    </citation>
    <scope>NUCLEOTIDE SEQUENCE</scope>
</reference>
<evidence type="ECO:0000313" key="19">
    <source>
        <dbReference type="EMBL" id="GJN23724.1"/>
    </source>
</evidence>
<sequence>MAAAMARSSTAAALVAILMVSLLLSPALSASSALLPPALSVPLNATVGANLSDYFTVASCPNLEQAIFLAMFQVLRSDISIAAGLLRLYFHDCFPQGCDASILLQGRGSEQQMGNNLTLHPKALQLIEQLRAQAAVKWLGGPDYAVAQGMLDSVGPASAQEVGSLPAQTSDVPKLLSTFASKGFGDPTELVAFSGAHTIGVARCDSFRDRALKREDVFATLLLIACARNPGLMQPLDVMTWNLFDNKYLWDLKNRQGVLTSDMALIKDARTAPIVDLFAQDQNAIFAAFAKTMTKLSHFRPHGNSGEIRRNCFRANGRRMEEEADEGLAASA</sequence>
<feature type="disulfide bond" evidence="16">
    <location>
        <begin position="204"/>
        <end position="226"/>
    </location>
</feature>
<evidence type="ECO:0000256" key="15">
    <source>
        <dbReference type="PIRSR" id="PIRSR600823-4"/>
    </source>
</evidence>
<evidence type="ECO:0000256" key="9">
    <source>
        <dbReference type="ARBA" id="ARBA00023157"/>
    </source>
</evidence>
<comment type="subcellular location">
    <subcellularLocation>
        <location evidence="2 17">Secreted</location>
    </subcellularLocation>
</comment>
<feature type="binding site" evidence="14">
    <location>
        <position position="92"/>
    </location>
    <ligand>
        <name>Ca(2+)</name>
        <dbReference type="ChEBI" id="CHEBI:29108"/>
        <label>1</label>
    </ligand>
</feature>
<feature type="site" description="Transition state stabilizer" evidence="15">
    <location>
        <position position="87"/>
    </location>
</feature>
<dbReference type="InterPro" id="IPR002016">
    <property type="entry name" value="Haem_peroxidase"/>
</dbReference>
<feature type="binding site" evidence="14">
    <location>
        <position position="99"/>
    </location>
    <ligand>
        <name>Ca(2+)</name>
        <dbReference type="ChEBI" id="CHEBI:29108"/>
        <label>1</label>
    </ligand>
</feature>
<feature type="binding site" evidence="14">
    <location>
        <position position="101"/>
    </location>
    <ligand>
        <name>Ca(2+)</name>
        <dbReference type="ChEBI" id="CHEBI:29108"/>
        <label>1</label>
    </ligand>
</feature>
<evidence type="ECO:0000313" key="20">
    <source>
        <dbReference type="Proteomes" id="UP001054889"/>
    </source>
</evidence>
<dbReference type="GO" id="GO:0005576">
    <property type="term" value="C:extracellular region"/>
    <property type="evidence" value="ECO:0007669"/>
    <property type="project" value="UniProtKB-SubCell"/>
</dbReference>
<feature type="disulfide bond" evidence="16">
    <location>
        <begin position="93"/>
        <end position="98"/>
    </location>
</feature>
<evidence type="ECO:0000256" key="16">
    <source>
        <dbReference type="PIRSR" id="PIRSR600823-5"/>
    </source>
</evidence>
<feature type="binding site" evidence="14">
    <location>
        <position position="198"/>
    </location>
    <ligand>
        <name>Ca(2+)</name>
        <dbReference type="ChEBI" id="CHEBI:29108"/>
        <label>2</label>
    </ligand>
</feature>
<organism evidence="19 20">
    <name type="scientific">Eleusine coracana subsp. coracana</name>
    <dbReference type="NCBI Taxonomy" id="191504"/>
    <lineage>
        <taxon>Eukaryota</taxon>
        <taxon>Viridiplantae</taxon>
        <taxon>Streptophyta</taxon>
        <taxon>Embryophyta</taxon>
        <taxon>Tracheophyta</taxon>
        <taxon>Spermatophyta</taxon>
        <taxon>Magnoliopsida</taxon>
        <taxon>Liliopsida</taxon>
        <taxon>Poales</taxon>
        <taxon>Poaceae</taxon>
        <taxon>PACMAD clade</taxon>
        <taxon>Chloridoideae</taxon>
        <taxon>Cynodonteae</taxon>
        <taxon>Eleusininae</taxon>
        <taxon>Eleusine</taxon>
    </lineage>
</organism>
<dbReference type="PRINTS" id="PR00458">
    <property type="entry name" value="PEROXIDASE"/>
</dbReference>
<feature type="binding site" evidence="14">
    <location>
        <position position="245"/>
    </location>
    <ligand>
        <name>Ca(2+)</name>
        <dbReference type="ChEBI" id="CHEBI:29108"/>
        <label>2</label>
    </ligand>
</feature>
<keyword evidence="9 16" id="KW-1015">Disulfide bond</keyword>
<dbReference type="EC" id="1.11.1.7" evidence="17"/>
<keyword evidence="11 17" id="KW-0376">Hydrogen peroxide</keyword>
<comment type="function">
    <text evidence="17">Removal of H(2)O(2), oxidation of toxic reductants, biosynthesis and degradation of lignin, suberization, auxin catabolism, response to environmental stresses such as wounding, pathogen attack and oxidative stress.</text>
</comment>
<dbReference type="PANTHER" id="PTHR31517:SF51">
    <property type="entry name" value="PEROXIDASE 55"/>
    <property type="match status" value="1"/>
</dbReference>
<keyword evidence="20" id="KW-1185">Reference proteome</keyword>
<protein>
    <recommendedName>
        <fullName evidence="17">Peroxidase</fullName>
        <ecNumber evidence="17">1.11.1.7</ecNumber>
    </recommendedName>
</protein>
<keyword evidence="17" id="KW-0732">Signal</keyword>
<dbReference type="InterPro" id="IPR000823">
    <property type="entry name" value="Peroxidase_pln"/>
</dbReference>
<feature type="chain" id="PRO_5043090002" description="Peroxidase" evidence="17">
    <location>
        <begin position="30"/>
        <end position="332"/>
    </location>
</feature>
<evidence type="ECO:0000256" key="2">
    <source>
        <dbReference type="ARBA" id="ARBA00004613"/>
    </source>
</evidence>
<gene>
    <name evidence="19" type="primary">gb11397</name>
    <name evidence="19" type="ORF">PR202_gb11397</name>
</gene>
<keyword evidence="5 14" id="KW-0479">Metal-binding</keyword>
<evidence type="ECO:0000256" key="17">
    <source>
        <dbReference type="RuleBase" id="RU362060"/>
    </source>
</evidence>
<feature type="active site" description="Proton acceptor" evidence="12">
    <location>
        <position position="91"/>
    </location>
</feature>
<dbReference type="Proteomes" id="UP001054889">
    <property type="component" value="Unassembled WGS sequence"/>
</dbReference>
<feature type="domain" description="Plant heme peroxidase family profile" evidence="18">
    <location>
        <begin position="50"/>
        <end position="316"/>
    </location>
</feature>
<keyword evidence="3 17" id="KW-0575">Peroxidase</keyword>
<dbReference type="GO" id="GO:0020037">
    <property type="term" value="F:heme binding"/>
    <property type="evidence" value="ECO:0007669"/>
    <property type="project" value="UniProtKB-UniRule"/>
</dbReference>
<evidence type="ECO:0000256" key="11">
    <source>
        <dbReference type="ARBA" id="ARBA00023324"/>
    </source>
</evidence>
<keyword evidence="7 17" id="KW-0560">Oxidoreductase</keyword>
<keyword evidence="6 14" id="KW-0106">Calcium</keyword>
<dbReference type="GO" id="GO:0140825">
    <property type="term" value="F:lactoperoxidase activity"/>
    <property type="evidence" value="ECO:0007669"/>
    <property type="project" value="UniProtKB-EC"/>
</dbReference>
<dbReference type="AlphaFoldDB" id="A0AAV5EKH0"/>
<evidence type="ECO:0000256" key="13">
    <source>
        <dbReference type="PIRSR" id="PIRSR600823-2"/>
    </source>
</evidence>
<evidence type="ECO:0000256" key="3">
    <source>
        <dbReference type="ARBA" id="ARBA00022559"/>
    </source>
</evidence>
<evidence type="ECO:0000256" key="6">
    <source>
        <dbReference type="ARBA" id="ARBA00022837"/>
    </source>
</evidence>
<keyword evidence="4 17" id="KW-0349">Heme</keyword>
<dbReference type="Gene3D" id="1.10.420.10">
    <property type="entry name" value="Peroxidase, domain 2"/>
    <property type="match status" value="1"/>
</dbReference>
<dbReference type="InterPro" id="IPR019794">
    <property type="entry name" value="Peroxidases_AS"/>
</dbReference>
<evidence type="ECO:0000259" key="18">
    <source>
        <dbReference type="PROSITE" id="PS50873"/>
    </source>
</evidence>
<feature type="binding site" evidence="13">
    <location>
        <position position="166"/>
    </location>
    <ligand>
        <name>substrate</name>
    </ligand>
</feature>
<keyword evidence="17" id="KW-0964">Secreted</keyword>
<feature type="binding site" description="axial binding residue" evidence="14">
    <location>
        <position position="197"/>
    </location>
    <ligand>
        <name>heme b</name>
        <dbReference type="ChEBI" id="CHEBI:60344"/>
    </ligand>
    <ligandPart>
        <name>Fe</name>
        <dbReference type="ChEBI" id="CHEBI:18248"/>
    </ligandPart>
</feature>
<dbReference type="PANTHER" id="PTHR31517">
    <property type="match status" value="1"/>
</dbReference>
<comment type="cofactor">
    <cofactor evidence="14 17">
        <name>Ca(2+)</name>
        <dbReference type="ChEBI" id="CHEBI:29108"/>
    </cofactor>
    <text evidence="14 17">Binds 2 calcium ions per subunit.</text>
</comment>